<keyword evidence="5 6" id="KW-0009">Actin-binding</keyword>
<evidence type="ECO:0000256" key="3">
    <source>
        <dbReference type="ARBA" id="ARBA00023123"/>
    </source>
</evidence>
<dbReference type="GO" id="GO:0005524">
    <property type="term" value="F:ATP binding"/>
    <property type="evidence" value="ECO:0007669"/>
    <property type="project" value="UniProtKB-UniRule"/>
</dbReference>
<dbReference type="Pfam" id="PF00612">
    <property type="entry name" value="IQ"/>
    <property type="match status" value="2"/>
</dbReference>
<feature type="binding site" evidence="6">
    <location>
        <begin position="14"/>
        <end position="21"/>
    </location>
    <ligand>
        <name>ATP</name>
        <dbReference type="ChEBI" id="CHEBI:30616"/>
    </ligand>
</feature>
<dbReference type="GO" id="GO:0016020">
    <property type="term" value="C:membrane"/>
    <property type="evidence" value="ECO:0007669"/>
    <property type="project" value="TreeGrafter"/>
</dbReference>
<dbReference type="PROSITE" id="PS50096">
    <property type="entry name" value="IQ"/>
    <property type="match status" value="1"/>
</dbReference>
<protein>
    <recommendedName>
        <fullName evidence="7">Myosin motor domain-containing protein</fullName>
    </recommendedName>
</protein>
<feature type="non-terminal residue" evidence="8">
    <location>
        <position position="1"/>
    </location>
</feature>
<dbReference type="PANTHER" id="PTHR13140:SF289">
    <property type="entry name" value="UNCONVENTIONAL MYOSIN-XIX"/>
    <property type="match status" value="1"/>
</dbReference>
<dbReference type="InterPro" id="IPR027417">
    <property type="entry name" value="P-loop_NTPase"/>
</dbReference>
<name>G5E1I3_9PIPI</name>
<evidence type="ECO:0000256" key="2">
    <source>
        <dbReference type="ARBA" id="ARBA00022840"/>
    </source>
</evidence>
<keyword evidence="2 6" id="KW-0067">ATP-binding</keyword>
<dbReference type="PROSITE" id="PS51456">
    <property type="entry name" value="MYOSIN_MOTOR"/>
    <property type="match status" value="1"/>
</dbReference>
<dbReference type="InterPro" id="IPR001609">
    <property type="entry name" value="Myosin_head_motor_dom-like"/>
</dbReference>
<dbReference type="GO" id="GO:0051015">
    <property type="term" value="F:actin filament binding"/>
    <property type="evidence" value="ECO:0007669"/>
    <property type="project" value="TreeGrafter"/>
</dbReference>
<dbReference type="GO" id="GO:0016459">
    <property type="term" value="C:myosin complex"/>
    <property type="evidence" value="ECO:0007669"/>
    <property type="project" value="UniProtKB-KW"/>
</dbReference>
<dbReference type="GO" id="GO:0005737">
    <property type="term" value="C:cytoplasm"/>
    <property type="evidence" value="ECO:0007669"/>
    <property type="project" value="TreeGrafter"/>
</dbReference>
<dbReference type="PANTHER" id="PTHR13140">
    <property type="entry name" value="MYOSIN"/>
    <property type="match status" value="1"/>
</dbReference>
<dbReference type="Gene3D" id="1.20.5.190">
    <property type="match status" value="1"/>
</dbReference>
<comment type="caution">
    <text evidence="6">Lacks conserved residue(s) required for the propagation of feature annotation.</text>
</comment>
<accession>G5E1I3</accession>
<proteinExistence type="evidence at transcript level"/>
<evidence type="ECO:0000313" key="8">
    <source>
        <dbReference type="EMBL" id="AEQ16997.1"/>
    </source>
</evidence>
<dbReference type="SUPFAM" id="SSF52540">
    <property type="entry name" value="P-loop containing nucleoside triphosphate hydrolases"/>
    <property type="match status" value="1"/>
</dbReference>
<dbReference type="Gene3D" id="3.40.850.10">
    <property type="entry name" value="Kinesin motor domain"/>
    <property type="match status" value="1"/>
</dbReference>
<evidence type="ECO:0000259" key="7">
    <source>
        <dbReference type="PROSITE" id="PS51456"/>
    </source>
</evidence>
<organism evidence="8">
    <name type="scientific">Pipa carvalhoi</name>
    <name type="common">Carvalho's Surinam toad</name>
    <dbReference type="NCBI Taxonomy" id="191480"/>
    <lineage>
        <taxon>Eukaryota</taxon>
        <taxon>Metazoa</taxon>
        <taxon>Chordata</taxon>
        <taxon>Craniata</taxon>
        <taxon>Vertebrata</taxon>
        <taxon>Euteleostomi</taxon>
        <taxon>Amphibia</taxon>
        <taxon>Batrachia</taxon>
        <taxon>Anura</taxon>
        <taxon>Pipoidea</taxon>
        <taxon>Pipidae</taxon>
        <taxon>Pipinae</taxon>
        <taxon>Pipa</taxon>
    </lineage>
</organism>
<dbReference type="InterPro" id="IPR036961">
    <property type="entry name" value="Kinesin_motor_dom_sf"/>
</dbReference>
<feature type="domain" description="Myosin motor" evidence="7">
    <location>
        <begin position="1"/>
        <end position="132"/>
    </location>
</feature>
<evidence type="ECO:0000256" key="6">
    <source>
        <dbReference type="PROSITE-ProRule" id="PRU00782"/>
    </source>
</evidence>
<keyword evidence="3 6" id="KW-0518">Myosin</keyword>
<dbReference type="Pfam" id="PF00063">
    <property type="entry name" value="Myosin_head"/>
    <property type="match status" value="1"/>
</dbReference>
<comment type="similarity">
    <text evidence="6">Belongs to the TRAFAC class myosin-kinesin ATPase superfamily. Myosin family.</text>
</comment>
<feature type="non-terminal residue" evidence="8">
    <location>
        <position position="132"/>
    </location>
</feature>
<evidence type="ECO:0000256" key="1">
    <source>
        <dbReference type="ARBA" id="ARBA00022741"/>
    </source>
</evidence>
<reference evidence="8" key="1">
    <citation type="submission" date="2011-09" db="EMBL/GenBank/DDBJ databases">
        <title>The odds of duplicate gene persistence after polyploidization.</title>
        <authorList>
            <person name="Chain F.J.J."/>
            <person name="Evans B.J."/>
            <person name="Dushoff J."/>
        </authorList>
    </citation>
    <scope>NUCLEOTIDE SEQUENCE</scope>
    <source>
        <tissue evidence="8">Liver</tissue>
    </source>
</reference>
<dbReference type="EMBL" id="JP287247">
    <property type="protein sequence ID" value="AEQ16997.1"/>
    <property type="molecule type" value="mRNA"/>
</dbReference>
<dbReference type="GO" id="GO:0000146">
    <property type="term" value="F:microfilament motor activity"/>
    <property type="evidence" value="ECO:0007669"/>
    <property type="project" value="TreeGrafter"/>
</dbReference>
<keyword evidence="1 6" id="KW-0547">Nucleotide-binding</keyword>
<evidence type="ECO:0000256" key="5">
    <source>
        <dbReference type="ARBA" id="ARBA00023203"/>
    </source>
</evidence>
<keyword evidence="4 6" id="KW-0505">Motor protein</keyword>
<dbReference type="InterPro" id="IPR000048">
    <property type="entry name" value="IQ_motif_EF-hand-BS"/>
</dbReference>
<dbReference type="GO" id="GO:0007015">
    <property type="term" value="P:actin filament organization"/>
    <property type="evidence" value="ECO:0007669"/>
    <property type="project" value="TreeGrafter"/>
</dbReference>
<evidence type="ECO:0000256" key="4">
    <source>
        <dbReference type="ARBA" id="ARBA00023175"/>
    </source>
</evidence>
<sequence>SQIQQVNQSIIVSGESGAGKTWTSRCLMKFYATVAASSCYIASEMVERIESRVLDSNPVMEAFGNLVHCGTTKVFLTHVMIEQLEAKRTEVTSQRVVCIQCCWRRYRQRKLAKQMWAATTIQAAVRAWLTKK</sequence>
<dbReference type="AlphaFoldDB" id="G5E1I3"/>